<feature type="region of interest" description="Disordered" evidence="2">
    <location>
        <begin position="167"/>
        <end position="201"/>
    </location>
</feature>
<protein>
    <submittedName>
        <fullName evidence="3">Uncharacterized protein</fullName>
    </submittedName>
</protein>
<dbReference type="InterPro" id="IPR007608">
    <property type="entry name" value="Senescence_reg_S40"/>
</dbReference>
<sequence>MERREHRRSSPLERFHGVFSSPPERFLGVFSSPPGTLTAATGGAGVELDEEEVLWSVADFSAPNLPPQAAPGGSPKVGTISPSVSSPRSFRRFSEKNFGILAALPEEEKKMPVRNPSFLQRTASSLSGPSSASTSPSPSSSARLIPVLPRPKNVDYAMSALEGKIQQQSAPVNVPVVRSRQRRGLLERPDEDDGNSETLPPHEMVARKDSPMTTFSVLEGAGRTLKGRDLRQVRNAVWRQTGFID</sequence>
<dbReference type="PANTHER" id="PTHR33083:SF115">
    <property type="entry name" value="OS01G0862600 PROTEIN"/>
    <property type="match status" value="1"/>
</dbReference>
<dbReference type="EMBL" id="LR746271">
    <property type="protein sequence ID" value="CAA7400246.1"/>
    <property type="molecule type" value="Genomic_DNA"/>
</dbReference>
<dbReference type="Proteomes" id="UP000663760">
    <property type="component" value="Chromosome 8"/>
</dbReference>
<dbReference type="GO" id="GO:0010150">
    <property type="term" value="P:leaf senescence"/>
    <property type="evidence" value="ECO:0007669"/>
    <property type="project" value="UniProtKB-ARBA"/>
</dbReference>
<feature type="region of interest" description="Disordered" evidence="2">
    <location>
        <begin position="64"/>
        <end position="88"/>
    </location>
</feature>
<gene>
    <name evidence="3" type="ORF">SI8410_08010924</name>
</gene>
<proteinExistence type="inferred from homology"/>
<dbReference type="PANTHER" id="PTHR33083">
    <property type="entry name" value="EXPRESSED PROTEIN"/>
    <property type="match status" value="1"/>
</dbReference>
<evidence type="ECO:0000313" key="4">
    <source>
        <dbReference type="Proteomes" id="UP000663760"/>
    </source>
</evidence>
<accession>A0A7I8KSE9</accession>
<dbReference type="AlphaFoldDB" id="A0A7I8KSE9"/>
<evidence type="ECO:0000256" key="2">
    <source>
        <dbReference type="SAM" id="MobiDB-lite"/>
    </source>
</evidence>
<feature type="compositionally biased region" description="Low complexity" evidence="2">
    <location>
        <begin position="123"/>
        <end position="142"/>
    </location>
</feature>
<comment type="similarity">
    <text evidence="1">Belongs to the senescence regulator S40 family.</text>
</comment>
<feature type="region of interest" description="Disordered" evidence="2">
    <location>
        <begin position="121"/>
        <end position="146"/>
    </location>
</feature>
<dbReference type="Pfam" id="PF04520">
    <property type="entry name" value="Senescence_reg"/>
    <property type="match status" value="1"/>
</dbReference>
<evidence type="ECO:0000313" key="3">
    <source>
        <dbReference type="EMBL" id="CAA7400246.1"/>
    </source>
</evidence>
<reference evidence="3" key="1">
    <citation type="submission" date="2020-02" db="EMBL/GenBank/DDBJ databases">
        <authorList>
            <person name="Scholz U."/>
            <person name="Mascher M."/>
            <person name="Fiebig A."/>
        </authorList>
    </citation>
    <scope>NUCLEOTIDE SEQUENCE</scope>
</reference>
<keyword evidence="4" id="KW-1185">Reference proteome</keyword>
<evidence type="ECO:0000256" key="1">
    <source>
        <dbReference type="ARBA" id="ARBA00034773"/>
    </source>
</evidence>
<name>A0A7I8KSE9_SPIIN</name>
<dbReference type="OrthoDB" id="684536at2759"/>
<organism evidence="3 4">
    <name type="scientific">Spirodela intermedia</name>
    <name type="common">Intermediate duckweed</name>
    <dbReference type="NCBI Taxonomy" id="51605"/>
    <lineage>
        <taxon>Eukaryota</taxon>
        <taxon>Viridiplantae</taxon>
        <taxon>Streptophyta</taxon>
        <taxon>Embryophyta</taxon>
        <taxon>Tracheophyta</taxon>
        <taxon>Spermatophyta</taxon>
        <taxon>Magnoliopsida</taxon>
        <taxon>Liliopsida</taxon>
        <taxon>Araceae</taxon>
        <taxon>Lemnoideae</taxon>
        <taxon>Spirodela</taxon>
    </lineage>
</organism>